<sequence length="277" mass="30561">MSQFSSSQASGFAQDGVSHLTNEIARSLDENIGPSSFRFSLRSLLLTTTAVALIVFGLRTVWLSAQLNATSNRITNSMRQIELGLNNYVSARGFRVASQSTDDAGVPLSSWRWLITPHVTQLDGETMEWSYRESWKAPANRDVREMRFDAYCINPNASDCNTNIFAIVGDDTAISSNLTAHQRELPPDALMIMEVADSGKNWMEPGDYDVDELLAANGRLSDSVKGLLNDRIHVMFADGEVWALSSDAPITALHPFMTITGAKNADRDELLAAWRVN</sequence>
<keyword evidence="1" id="KW-0472">Membrane</keyword>
<dbReference type="RefSeq" id="WP_145432406.1">
    <property type="nucleotide sequence ID" value="NZ_CP036339.1"/>
</dbReference>
<dbReference type="AlphaFoldDB" id="A0A517TWY2"/>
<proteinExistence type="predicted"/>
<evidence type="ECO:0000313" key="3">
    <source>
        <dbReference type="Proteomes" id="UP000317909"/>
    </source>
</evidence>
<keyword evidence="1" id="KW-1133">Transmembrane helix</keyword>
<dbReference type="OrthoDB" id="266148at2"/>
<keyword evidence="3" id="KW-1185">Reference proteome</keyword>
<evidence type="ECO:0000256" key="1">
    <source>
        <dbReference type="SAM" id="Phobius"/>
    </source>
</evidence>
<dbReference type="KEGG" id="llh:I41_20700"/>
<keyword evidence="1" id="KW-0812">Transmembrane</keyword>
<evidence type="ECO:0000313" key="2">
    <source>
        <dbReference type="EMBL" id="QDT72885.1"/>
    </source>
</evidence>
<name>A0A517TWY2_9BACT</name>
<protein>
    <submittedName>
        <fullName evidence="2">Uncharacterized protein</fullName>
    </submittedName>
</protein>
<dbReference type="Proteomes" id="UP000317909">
    <property type="component" value="Chromosome"/>
</dbReference>
<dbReference type="EMBL" id="CP036339">
    <property type="protein sequence ID" value="QDT72885.1"/>
    <property type="molecule type" value="Genomic_DNA"/>
</dbReference>
<organism evidence="2 3">
    <name type="scientific">Lacipirellula limnantheis</name>
    <dbReference type="NCBI Taxonomy" id="2528024"/>
    <lineage>
        <taxon>Bacteria</taxon>
        <taxon>Pseudomonadati</taxon>
        <taxon>Planctomycetota</taxon>
        <taxon>Planctomycetia</taxon>
        <taxon>Pirellulales</taxon>
        <taxon>Lacipirellulaceae</taxon>
        <taxon>Lacipirellula</taxon>
    </lineage>
</organism>
<reference evidence="2 3" key="1">
    <citation type="submission" date="2019-02" db="EMBL/GenBank/DDBJ databases">
        <title>Deep-cultivation of Planctomycetes and their phenomic and genomic characterization uncovers novel biology.</title>
        <authorList>
            <person name="Wiegand S."/>
            <person name="Jogler M."/>
            <person name="Boedeker C."/>
            <person name="Pinto D."/>
            <person name="Vollmers J."/>
            <person name="Rivas-Marin E."/>
            <person name="Kohn T."/>
            <person name="Peeters S.H."/>
            <person name="Heuer A."/>
            <person name="Rast P."/>
            <person name="Oberbeckmann S."/>
            <person name="Bunk B."/>
            <person name="Jeske O."/>
            <person name="Meyerdierks A."/>
            <person name="Storesund J.E."/>
            <person name="Kallscheuer N."/>
            <person name="Luecker S."/>
            <person name="Lage O.M."/>
            <person name="Pohl T."/>
            <person name="Merkel B.J."/>
            <person name="Hornburger P."/>
            <person name="Mueller R.-W."/>
            <person name="Bruemmer F."/>
            <person name="Labrenz M."/>
            <person name="Spormann A.M."/>
            <person name="Op den Camp H."/>
            <person name="Overmann J."/>
            <person name="Amann R."/>
            <person name="Jetten M.S.M."/>
            <person name="Mascher T."/>
            <person name="Medema M.H."/>
            <person name="Devos D.P."/>
            <person name="Kaster A.-K."/>
            <person name="Ovreas L."/>
            <person name="Rohde M."/>
            <person name="Galperin M.Y."/>
            <person name="Jogler C."/>
        </authorList>
    </citation>
    <scope>NUCLEOTIDE SEQUENCE [LARGE SCALE GENOMIC DNA]</scope>
    <source>
        <strain evidence="2 3">I41</strain>
    </source>
</reference>
<accession>A0A517TWY2</accession>
<gene>
    <name evidence="2" type="ORF">I41_20700</name>
</gene>
<feature type="transmembrane region" description="Helical" evidence="1">
    <location>
        <begin position="44"/>
        <end position="65"/>
    </location>
</feature>